<accession>A0ACD4NMJ3</accession>
<evidence type="ECO:0000313" key="1">
    <source>
        <dbReference type="EMBL" id="WAJ28029.1"/>
    </source>
</evidence>
<gene>
    <name evidence="1" type="ORF">OXU80_24910</name>
</gene>
<name>A0ACD4NMJ3_9HYPH</name>
<protein>
    <submittedName>
        <fullName evidence="1">Uncharacterized protein</fullName>
    </submittedName>
</protein>
<reference evidence="1" key="1">
    <citation type="submission" date="2022-11" db="EMBL/GenBank/DDBJ databases">
        <title>beta-Carotene-producing bacterium, Jeongeuplla avenae sp. nov., alleviates the salt stress of Arabidopsis seedlings.</title>
        <authorList>
            <person name="Jiang L."/>
            <person name="Lee J."/>
        </authorList>
    </citation>
    <scope>NUCLEOTIDE SEQUENCE</scope>
    <source>
        <strain evidence="1">DY_R2A_6</strain>
    </source>
</reference>
<sequence length="193" mass="21737">MTWHRKGILHQQGKTLVYPLTTHGFSGIAKPGDVLAFLESKWFARRGLYLFHHDEYERLATSPSATDEACVGRLVGIMPVPDPVHGAWSRPADYIRARDAQGVFPVLWCMDGPTMGEVYEMVPGDVMRAREPVCPDLNVLAQVLRRQGRIVYGHSMTAHPMMSALLARAIGSERMTWTAWISMRVRHLLRQGS</sequence>
<dbReference type="EMBL" id="CP113520">
    <property type="protein sequence ID" value="WAJ28029.1"/>
    <property type="molecule type" value="Genomic_DNA"/>
</dbReference>
<organism evidence="1 2">
    <name type="scientific">Antarcticirhabdus aurantiaca</name>
    <dbReference type="NCBI Taxonomy" id="2606717"/>
    <lineage>
        <taxon>Bacteria</taxon>
        <taxon>Pseudomonadati</taxon>
        <taxon>Pseudomonadota</taxon>
        <taxon>Alphaproteobacteria</taxon>
        <taxon>Hyphomicrobiales</taxon>
        <taxon>Aurantimonadaceae</taxon>
        <taxon>Antarcticirhabdus</taxon>
    </lineage>
</organism>
<dbReference type="Proteomes" id="UP001163223">
    <property type="component" value="Chromosome"/>
</dbReference>
<evidence type="ECO:0000313" key="2">
    <source>
        <dbReference type="Proteomes" id="UP001163223"/>
    </source>
</evidence>
<keyword evidence="2" id="KW-1185">Reference proteome</keyword>
<proteinExistence type="predicted"/>